<sequence>MAPHEDGELRLQDLYPALRQPWWRVPHPLKLNLLLVIPFLTGYVSGFDASMVNGIQTNLKTLLAHDEPELQGAEPPGKGNLPVAEIDNTVIV</sequence>
<name>A0A9P9DDV7_9HYPO</name>
<evidence type="ECO:0000313" key="2">
    <source>
        <dbReference type="Proteomes" id="UP000738349"/>
    </source>
</evidence>
<evidence type="ECO:0000313" key="1">
    <source>
        <dbReference type="EMBL" id="KAH7117426.1"/>
    </source>
</evidence>
<proteinExistence type="predicted"/>
<protein>
    <submittedName>
        <fullName evidence="1">Uncharacterized protein</fullName>
    </submittedName>
</protein>
<organism evidence="1 2">
    <name type="scientific">Dactylonectria macrodidyma</name>
    <dbReference type="NCBI Taxonomy" id="307937"/>
    <lineage>
        <taxon>Eukaryota</taxon>
        <taxon>Fungi</taxon>
        <taxon>Dikarya</taxon>
        <taxon>Ascomycota</taxon>
        <taxon>Pezizomycotina</taxon>
        <taxon>Sordariomycetes</taxon>
        <taxon>Hypocreomycetidae</taxon>
        <taxon>Hypocreales</taxon>
        <taxon>Nectriaceae</taxon>
        <taxon>Dactylonectria</taxon>
    </lineage>
</organism>
<dbReference type="OrthoDB" id="6133115at2759"/>
<dbReference type="AlphaFoldDB" id="A0A9P9DDV7"/>
<gene>
    <name evidence="1" type="ORF">EDB81DRAFT_952877</name>
</gene>
<dbReference type="Proteomes" id="UP000738349">
    <property type="component" value="Unassembled WGS sequence"/>
</dbReference>
<dbReference type="EMBL" id="JAGMUV010000028">
    <property type="protein sequence ID" value="KAH7117426.1"/>
    <property type="molecule type" value="Genomic_DNA"/>
</dbReference>
<reference evidence="1" key="1">
    <citation type="journal article" date="2021" name="Nat. Commun.">
        <title>Genetic determinants of endophytism in the Arabidopsis root mycobiome.</title>
        <authorList>
            <person name="Mesny F."/>
            <person name="Miyauchi S."/>
            <person name="Thiergart T."/>
            <person name="Pickel B."/>
            <person name="Atanasova L."/>
            <person name="Karlsson M."/>
            <person name="Huettel B."/>
            <person name="Barry K.W."/>
            <person name="Haridas S."/>
            <person name="Chen C."/>
            <person name="Bauer D."/>
            <person name="Andreopoulos W."/>
            <person name="Pangilinan J."/>
            <person name="LaButti K."/>
            <person name="Riley R."/>
            <person name="Lipzen A."/>
            <person name="Clum A."/>
            <person name="Drula E."/>
            <person name="Henrissat B."/>
            <person name="Kohler A."/>
            <person name="Grigoriev I.V."/>
            <person name="Martin F.M."/>
            <person name="Hacquard S."/>
        </authorList>
    </citation>
    <scope>NUCLEOTIDE SEQUENCE</scope>
    <source>
        <strain evidence="1">MPI-CAGE-AT-0147</strain>
    </source>
</reference>
<accession>A0A9P9DDV7</accession>
<comment type="caution">
    <text evidence="1">The sequence shown here is derived from an EMBL/GenBank/DDBJ whole genome shotgun (WGS) entry which is preliminary data.</text>
</comment>
<keyword evidence="2" id="KW-1185">Reference proteome</keyword>